<feature type="region of interest" description="Disordered" evidence="4">
    <location>
        <begin position="1"/>
        <end position="20"/>
    </location>
</feature>
<evidence type="ECO:0000256" key="4">
    <source>
        <dbReference type="SAM" id="MobiDB-lite"/>
    </source>
</evidence>
<evidence type="ECO:0000259" key="5">
    <source>
        <dbReference type="PROSITE" id="PS51792"/>
    </source>
</evidence>
<comment type="similarity">
    <text evidence="1">Belongs to the yippee family.</text>
</comment>
<name>A0A9W9D1Q7_9PEZI</name>
<keyword evidence="2" id="KW-0479">Metal-binding</keyword>
<gene>
    <name evidence="6" type="ORF">N0V93_000855</name>
</gene>
<reference evidence="6" key="1">
    <citation type="submission" date="2022-10" db="EMBL/GenBank/DDBJ databases">
        <title>Tapping the CABI collections for fungal endophytes: first genome assemblies for Collariella, Neodidymelliopsis, Ascochyta clinopodiicola, Didymella pomorum, Didymosphaeria variabile, Neocosmospora piperis and Neocucurbitaria cava.</title>
        <authorList>
            <person name="Hill R."/>
        </authorList>
    </citation>
    <scope>NUCLEOTIDE SEQUENCE</scope>
    <source>
        <strain evidence="6">IMI 355082</strain>
    </source>
</reference>
<feature type="region of interest" description="Disordered" evidence="4">
    <location>
        <begin position="344"/>
        <end position="368"/>
    </location>
</feature>
<dbReference type="InterPro" id="IPR039058">
    <property type="entry name" value="Yippee_fam"/>
</dbReference>
<protein>
    <recommendedName>
        <fullName evidence="5">Yippee domain-containing protein</fullName>
    </recommendedName>
</protein>
<feature type="compositionally biased region" description="Acidic residues" evidence="4">
    <location>
        <begin position="302"/>
        <end position="324"/>
    </location>
</feature>
<feature type="region of interest" description="Disordered" evidence="4">
    <location>
        <begin position="259"/>
        <end position="324"/>
    </location>
</feature>
<evidence type="ECO:0000313" key="7">
    <source>
        <dbReference type="Proteomes" id="UP001140453"/>
    </source>
</evidence>
<sequence length="368" mass="39225">MLSRQKTTSPPKYPKPPHHPIFLLPSLKIPFFRRRQSSTTTTSSAISNEPCSLSSSPTSTTSTTFTEAFSSSPTGIAYGPETYSYELSADKPSTTSTPNQLLHNPARSRLTSTNPDVLRCSTCATDLAYGLQIVSKGFTGRHGRALLVGAPVAAAQPSCPASPADTLSVTIDGDIAPGHHALAHQSANLINVTVSSPEARNLVTGAHVVADIRCATCGVVVGWKYVDAREQSQKYKVGKFILETERTVLVRSWEDEESEAPRHFYSSSAPVGSGGGRRSSSLFGGRRKESCSSEGPGRGEAFIEEEGDTCASESEDEITFDSDDEDECEDIFAGVWDAATVAKRRGSKVTSGSCHDSKKGRAGAGNRE</sequence>
<keyword evidence="7" id="KW-1185">Reference proteome</keyword>
<evidence type="ECO:0000256" key="2">
    <source>
        <dbReference type="ARBA" id="ARBA00022723"/>
    </source>
</evidence>
<dbReference type="Pfam" id="PF03226">
    <property type="entry name" value="Yippee-Mis18"/>
    <property type="match status" value="1"/>
</dbReference>
<feature type="domain" description="Yippee" evidence="5">
    <location>
        <begin position="152"/>
        <end position="251"/>
    </location>
</feature>
<dbReference type="InterPro" id="IPR034751">
    <property type="entry name" value="Yippee"/>
</dbReference>
<dbReference type="EMBL" id="JAPEVB010000001">
    <property type="protein sequence ID" value="KAJ4396634.1"/>
    <property type="molecule type" value="Genomic_DNA"/>
</dbReference>
<dbReference type="Proteomes" id="UP001140453">
    <property type="component" value="Unassembled WGS sequence"/>
</dbReference>
<evidence type="ECO:0000256" key="3">
    <source>
        <dbReference type="ARBA" id="ARBA00022833"/>
    </source>
</evidence>
<dbReference type="InterPro" id="IPR004910">
    <property type="entry name" value="Yippee/Mis18/Cereblon"/>
</dbReference>
<evidence type="ECO:0000313" key="6">
    <source>
        <dbReference type="EMBL" id="KAJ4396634.1"/>
    </source>
</evidence>
<dbReference type="GO" id="GO:0046872">
    <property type="term" value="F:metal ion binding"/>
    <property type="evidence" value="ECO:0007669"/>
    <property type="project" value="UniProtKB-KW"/>
</dbReference>
<dbReference type="PROSITE" id="PS51792">
    <property type="entry name" value="YIPPEE"/>
    <property type="match status" value="1"/>
</dbReference>
<proteinExistence type="inferred from homology"/>
<feature type="compositionally biased region" description="Low complexity" evidence="4">
    <location>
        <begin position="52"/>
        <end position="71"/>
    </location>
</feature>
<feature type="region of interest" description="Disordered" evidence="4">
    <location>
        <begin position="38"/>
        <end position="71"/>
    </location>
</feature>
<dbReference type="AlphaFoldDB" id="A0A9W9D1Q7"/>
<feature type="compositionally biased region" description="Polar residues" evidence="4">
    <location>
        <begin position="91"/>
        <end position="102"/>
    </location>
</feature>
<dbReference type="PANTHER" id="PTHR13848">
    <property type="entry name" value="PROTEIN YIPPEE-LIKE CG15309-RELATED"/>
    <property type="match status" value="1"/>
</dbReference>
<evidence type="ECO:0000256" key="1">
    <source>
        <dbReference type="ARBA" id="ARBA00005613"/>
    </source>
</evidence>
<accession>A0A9W9D1Q7</accession>
<organism evidence="6 7">
    <name type="scientific">Gnomoniopsis smithogilvyi</name>
    <dbReference type="NCBI Taxonomy" id="1191159"/>
    <lineage>
        <taxon>Eukaryota</taxon>
        <taxon>Fungi</taxon>
        <taxon>Dikarya</taxon>
        <taxon>Ascomycota</taxon>
        <taxon>Pezizomycotina</taxon>
        <taxon>Sordariomycetes</taxon>
        <taxon>Sordariomycetidae</taxon>
        <taxon>Diaporthales</taxon>
        <taxon>Gnomoniaceae</taxon>
        <taxon>Gnomoniopsis</taxon>
    </lineage>
</organism>
<comment type="caution">
    <text evidence="6">The sequence shown here is derived from an EMBL/GenBank/DDBJ whole genome shotgun (WGS) entry which is preliminary data.</text>
</comment>
<feature type="region of interest" description="Disordered" evidence="4">
    <location>
        <begin position="87"/>
        <end position="110"/>
    </location>
</feature>
<dbReference type="OrthoDB" id="6407410at2759"/>
<keyword evidence="3" id="KW-0862">Zinc</keyword>